<gene>
    <name evidence="3" type="ORF">CJ014_05205</name>
</gene>
<evidence type="ECO:0000256" key="1">
    <source>
        <dbReference type="ARBA" id="ARBA00023002"/>
    </source>
</evidence>
<dbReference type="PANTHER" id="PTHR13847">
    <property type="entry name" value="SARCOSINE DEHYDROGENASE-RELATED"/>
    <property type="match status" value="1"/>
</dbReference>
<comment type="caution">
    <text evidence="3">The sequence shown here is derived from an EMBL/GenBank/DDBJ whole genome shotgun (WGS) entry which is preliminary data.</text>
</comment>
<feature type="domain" description="FAD dependent oxidoreductase" evidence="2">
    <location>
        <begin position="52"/>
        <end position="439"/>
    </location>
</feature>
<keyword evidence="1" id="KW-0560">Oxidoreductase</keyword>
<dbReference type="Gene3D" id="3.50.50.60">
    <property type="entry name" value="FAD/NAD(P)-binding domain"/>
    <property type="match status" value="2"/>
</dbReference>
<accession>A0A2G9X0K6</accession>
<dbReference type="Gene3D" id="3.30.9.10">
    <property type="entry name" value="D-Amino Acid Oxidase, subunit A, domain 2"/>
    <property type="match status" value="1"/>
</dbReference>
<dbReference type="SUPFAM" id="SSF51905">
    <property type="entry name" value="FAD/NAD(P)-binding domain"/>
    <property type="match status" value="1"/>
</dbReference>
<dbReference type="GO" id="GO:0005737">
    <property type="term" value="C:cytoplasm"/>
    <property type="evidence" value="ECO:0007669"/>
    <property type="project" value="TreeGrafter"/>
</dbReference>
<keyword evidence="4" id="KW-1185">Reference proteome</keyword>
<dbReference type="Proteomes" id="UP000231070">
    <property type="component" value="Unassembled WGS sequence"/>
</dbReference>
<dbReference type="PANTHER" id="PTHR13847:SF289">
    <property type="entry name" value="GLYCINE OXIDASE"/>
    <property type="match status" value="1"/>
</dbReference>
<name>A0A2G9X0K6_9HYPH</name>
<evidence type="ECO:0000313" key="3">
    <source>
        <dbReference type="EMBL" id="PIP00499.1"/>
    </source>
</evidence>
<reference evidence="3 4" key="1">
    <citation type="submission" date="2017-08" db="EMBL/GenBank/DDBJ databases">
        <title>Pleomorphomonas carboxidotrophicus sp. nov., a new mesophilic hydrogenogenic carboxidotroph.</title>
        <authorList>
            <person name="Esquivel-Elizondo S."/>
            <person name="Krajmalnik-Brown R."/>
            <person name="Maldonado J."/>
        </authorList>
    </citation>
    <scope>NUCLEOTIDE SEQUENCE [LARGE SCALE GENOMIC DNA]</scope>
    <source>
        <strain evidence="3 4">SVCO-16</strain>
    </source>
</reference>
<dbReference type="EMBL" id="NQVN01000002">
    <property type="protein sequence ID" value="PIP00499.1"/>
    <property type="molecule type" value="Genomic_DNA"/>
</dbReference>
<dbReference type="GO" id="GO:0016491">
    <property type="term" value="F:oxidoreductase activity"/>
    <property type="evidence" value="ECO:0007669"/>
    <property type="project" value="UniProtKB-KW"/>
</dbReference>
<dbReference type="InterPro" id="IPR006076">
    <property type="entry name" value="FAD-dep_OxRdtase"/>
</dbReference>
<evidence type="ECO:0000259" key="2">
    <source>
        <dbReference type="Pfam" id="PF01266"/>
    </source>
</evidence>
<organism evidence="3 4">
    <name type="scientific">Pleomorphomonas carboxyditropha</name>
    <dbReference type="NCBI Taxonomy" id="2023338"/>
    <lineage>
        <taxon>Bacteria</taxon>
        <taxon>Pseudomonadati</taxon>
        <taxon>Pseudomonadota</taxon>
        <taxon>Alphaproteobacteria</taxon>
        <taxon>Hyphomicrobiales</taxon>
        <taxon>Pleomorphomonadaceae</taxon>
        <taxon>Pleomorphomonas</taxon>
    </lineage>
</organism>
<dbReference type="Pfam" id="PF01266">
    <property type="entry name" value="DAO"/>
    <property type="match status" value="1"/>
</dbReference>
<dbReference type="OrthoDB" id="9805337at2"/>
<dbReference type="AlphaFoldDB" id="A0A2G9X0K6"/>
<sequence length="459" mass="48508">MSTERSGANWVVAAGNTPLHETAIVQPLFSLQKISYTIFDKSEDGQVDSEKTVVIGAGAVGLSIALGLQRSGIATLLVDSEESRPSASWGNAGHIAIEQIAPLASPSALASVPRRLTLAGGALALPPSGIGAWLPFGLRMVAASRPSVFAAGKAALGALMAEALPAWRELVQAIGRPELLVESGHIVVWTAPAAARAGIAAWRATDIGTARFHDATADELARLGPLLRRPPAAGIVFENTAQVLDTGAVLRALSEAFVAAGGERRKASVRRIAVRNGRAEAHDDTGPIAAARIVVAGGVRSGELLAPLGLKVPIIAERGYHIQSTDHDWPDGLPPLVFEERSTIVTRFFGGLRAASFVELTRHDAPPDERRWRTLERHVGELGLPMRGPFARWHGSRPTLPDYLPAIGKAPQTGNLYYAFGHQHLGLTLAPVTARHVVAMLRNGEPAPAIGAFSLARFQ</sequence>
<dbReference type="InterPro" id="IPR036188">
    <property type="entry name" value="FAD/NAD-bd_sf"/>
</dbReference>
<proteinExistence type="predicted"/>
<evidence type="ECO:0000313" key="4">
    <source>
        <dbReference type="Proteomes" id="UP000231070"/>
    </source>
</evidence>
<protein>
    <recommendedName>
        <fullName evidence="2">FAD dependent oxidoreductase domain-containing protein</fullName>
    </recommendedName>
</protein>